<evidence type="ECO:0000313" key="5">
    <source>
        <dbReference type="Proteomes" id="UP000177528"/>
    </source>
</evidence>
<dbReference type="PANTHER" id="PTHR44591:SF23">
    <property type="entry name" value="CHEY SUBFAMILY"/>
    <property type="match status" value="1"/>
</dbReference>
<dbReference type="Pfam" id="PF00072">
    <property type="entry name" value="Response_reg"/>
    <property type="match status" value="1"/>
</dbReference>
<keyword evidence="1 2" id="KW-0597">Phosphoprotein</keyword>
<dbReference type="Proteomes" id="UP000177528">
    <property type="component" value="Unassembled WGS sequence"/>
</dbReference>
<evidence type="ECO:0000256" key="1">
    <source>
        <dbReference type="ARBA" id="ARBA00022553"/>
    </source>
</evidence>
<sequence>MTDSNDGAKKKILMIDDDEMLLKLYEMTARAHDELIFLTATNTVDGDKIAREQKPDVILLDLILGKEPNTPVVETDKSHGFNFLIAVKTDADIKDIPVIILSNLDTKEDHNRAKELQAADYIVKAKTTPEDVLREAKNAIDIAGVEKKIRDAQGEIE</sequence>
<organism evidence="4 5">
    <name type="scientific">Candidatus Andersenbacteria bacterium RIFCSPHIGHO2_12_FULL_45_11</name>
    <dbReference type="NCBI Taxonomy" id="1797281"/>
    <lineage>
        <taxon>Bacteria</taxon>
        <taxon>Candidatus Anderseniibacteriota</taxon>
    </lineage>
</organism>
<comment type="caution">
    <text evidence="4">The sequence shown here is derived from an EMBL/GenBank/DDBJ whole genome shotgun (WGS) entry which is preliminary data.</text>
</comment>
<evidence type="ECO:0000259" key="3">
    <source>
        <dbReference type="PROSITE" id="PS50110"/>
    </source>
</evidence>
<protein>
    <recommendedName>
        <fullName evidence="3">Response regulatory domain-containing protein</fullName>
    </recommendedName>
</protein>
<evidence type="ECO:0000256" key="2">
    <source>
        <dbReference type="PROSITE-ProRule" id="PRU00169"/>
    </source>
</evidence>
<evidence type="ECO:0000313" key="4">
    <source>
        <dbReference type="EMBL" id="OGY35220.1"/>
    </source>
</evidence>
<dbReference type="SMART" id="SM00448">
    <property type="entry name" value="REC"/>
    <property type="match status" value="1"/>
</dbReference>
<accession>A0A1G1X6L9</accession>
<dbReference type="AlphaFoldDB" id="A0A1G1X6L9"/>
<name>A0A1G1X6L9_9BACT</name>
<dbReference type="EMBL" id="MHHR01000002">
    <property type="protein sequence ID" value="OGY35220.1"/>
    <property type="molecule type" value="Genomic_DNA"/>
</dbReference>
<dbReference type="Gene3D" id="3.40.50.2300">
    <property type="match status" value="1"/>
</dbReference>
<dbReference type="SUPFAM" id="SSF52172">
    <property type="entry name" value="CheY-like"/>
    <property type="match status" value="1"/>
</dbReference>
<feature type="domain" description="Response regulatory" evidence="3">
    <location>
        <begin position="11"/>
        <end position="139"/>
    </location>
</feature>
<dbReference type="PANTHER" id="PTHR44591">
    <property type="entry name" value="STRESS RESPONSE REGULATOR PROTEIN 1"/>
    <property type="match status" value="1"/>
</dbReference>
<reference evidence="4 5" key="1">
    <citation type="journal article" date="2016" name="Nat. Commun.">
        <title>Thousands of microbial genomes shed light on interconnected biogeochemical processes in an aquifer system.</title>
        <authorList>
            <person name="Anantharaman K."/>
            <person name="Brown C.T."/>
            <person name="Hug L.A."/>
            <person name="Sharon I."/>
            <person name="Castelle C.J."/>
            <person name="Probst A.J."/>
            <person name="Thomas B.C."/>
            <person name="Singh A."/>
            <person name="Wilkins M.J."/>
            <person name="Karaoz U."/>
            <person name="Brodie E.L."/>
            <person name="Williams K.H."/>
            <person name="Hubbard S.S."/>
            <person name="Banfield J.F."/>
        </authorList>
    </citation>
    <scope>NUCLEOTIDE SEQUENCE [LARGE SCALE GENOMIC DNA]</scope>
</reference>
<proteinExistence type="predicted"/>
<dbReference type="GO" id="GO:0000160">
    <property type="term" value="P:phosphorelay signal transduction system"/>
    <property type="evidence" value="ECO:0007669"/>
    <property type="project" value="InterPro"/>
</dbReference>
<gene>
    <name evidence="4" type="ORF">A3D99_00935</name>
</gene>
<dbReference type="InterPro" id="IPR001789">
    <property type="entry name" value="Sig_transdc_resp-reg_receiver"/>
</dbReference>
<dbReference type="PROSITE" id="PS50110">
    <property type="entry name" value="RESPONSE_REGULATORY"/>
    <property type="match status" value="1"/>
</dbReference>
<dbReference type="InterPro" id="IPR011006">
    <property type="entry name" value="CheY-like_superfamily"/>
</dbReference>
<dbReference type="InterPro" id="IPR050595">
    <property type="entry name" value="Bact_response_regulator"/>
</dbReference>
<feature type="modified residue" description="4-aspartylphosphate" evidence="2">
    <location>
        <position position="61"/>
    </location>
</feature>